<dbReference type="PROSITE" id="PS51192">
    <property type="entry name" value="HELICASE_ATP_BIND_1"/>
    <property type="match status" value="1"/>
</dbReference>
<sequence length="497" mass="58662">MDDLEMSLRNFLTKLIVVRVTEDQMDEDTKVDHRFYSMVRRIKMRKYESEGMQKIRKPVFTWKILEQEMDEFLLEDNSNNLDLNIQNVSFVYQKEWLSWSLKRKTIFKGDILVDEMGIGKTVEVIALVPAQRELRRQLTVLVYYRLYPWFHEIERCTTKGSNKTLVYHGTNTDKCMYKLEEYDLVTTTYSSIQTDYWPNKLKQNSKNSKWSDDGFIENSAWVGEDVSRRKSILHSVKWERIILDELQQQSHKGGLALESSYKLALTGTPLQYRIREFYLFCRHKGSFKSLVIYPASRLPPSFSDVCPHFPDKRAHHFLWWRKKTSMNMGHKNDGGVAMVLLKQKILKSLLLRRTKKERVANFSLPSKTVIMRKDPLDVSEFNYYKSLHYRSREQFDWYREIRFMVERDGSAKEIVFSHFTSFLDLIQYSLNDSNCKILLMSLKARAVALNLTVASNNCDRNTIEENIIELQEKKKLLFEGTVCGSSEALGKLTWRVP</sequence>
<accession>A0A3Q7HAU8</accession>
<dbReference type="InParanoid" id="A0A3Q7HAU8"/>
<dbReference type="InterPro" id="IPR027417">
    <property type="entry name" value="P-loop_NTPase"/>
</dbReference>
<dbReference type="GO" id="GO:0008094">
    <property type="term" value="F:ATP-dependent activity, acting on DNA"/>
    <property type="evidence" value="ECO:0000318"/>
    <property type="project" value="GO_Central"/>
</dbReference>
<dbReference type="Gramene" id="Solyc07g052010.2.1">
    <property type="protein sequence ID" value="Solyc07g052010.2.1"/>
    <property type="gene ID" value="Solyc07g052010.2"/>
</dbReference>
<dbReference type="PaxDb" id="4081-Solyc07g052010.1.1"/>
<dbReference type="PANTHER" id="PTHR45626:SF20">
    <property type="entry name" value="ATP-DEPENDENT HELICASE RHP16-LIKE"/>
    <property type="match status" value="1"/>
</dbReference>
<dbReference type="InterPro" id="IPR050628">
    <property type="entry name" value="SNF2_RAD54_helicase_TF"/>
</dbReference>
<keyword evidence="3" id="KW-0067">ATP-binding</keyword>
<dbReference type="GO" id="GO:0005524">
    <property type="term" value="F:ATP binding"/>
    <property type="evidence" value="ECO:0007669"/>
    <property type="project" value="UniProtKB-KW"/>
</dbReference>
<dbReference type="GO" id="GO:0016787">
    <property type="term" value="F:hydrolase activity"/>
    <property type="evidence" value="ECO:0007669"/>
    <property type="project" value="UniProtKB-KW"/>
</dbReference>
<dbReference type="InterPro" id="IPR000330">
    <property type="entry name" value="SNF2_N"/>
</dbReference>
<dbReference type="EnsemblPlants" id="Solyc07g052010.2.1">
    <property type="protein sequence ID" value="Solyc07g052010.2.1"/>
    <property type="gene ID" value="Solyc07g052010.2"/>
</dbReference>
<dbReference type="AlphaFoldDB" id="A0A3Q7HAU8"/>
<dbReference type="InterPro" id="IPR014001">
    <property type="entry name" value="Helicase_ATP-bd"/>
</dbReference>
<feature type="domain" description="Helicase ATP-binding" evidence="4">
    <location>
        <begin position="101"/>
        <end position="287"/>
    </location>
</feature>
<evidence type="ECO:0000259" key="4">
    <source>
        <dbReference type="PROSITE" id="PS51192"/>
    </source>
</evidence>
<name>A0A3Q7HAU8_SOLLC</name>
<reference evidence="5" key="1">
    <citation type="journal article" date="2012" name="Nature">
        <title>The tomato genome sequence provides insights into fleshy fruit evolution.</title>
        <authorList>
            <consortium name="Tomato Genome Consortium"/>
        </authorList>
    </citation>
    <scope>NUCLEOTIDE SEQUENCE [LARGE SCALE GENOMIC DNA]</scope>
    <source>
        <strain evidence="5">cv. Heinz 1706</strain>
    </source>
</reference>
<dbReference type="GO" id="GO:0005634">
    <property type="term" value="C:nucleus"/>
    <property type="evidence" value="ECO:0000318"/>
    <property type="project" value="GO_Central"/>
</dbReference>
<evidence type="ECO:0000256" key="2">
    <source>
        <dbReference type="ARBA" id="ARBA00022801"/>
    </source>
</evidence>
<keyword evidence="1" id="KW-0547">Nucleotide-binding</keyword>
<proteinExistence type="predicted"/>
<evidence type="ECO:0000256" key="1">
    <source>
        <dbReference type="ARBA" id="ARBA00022741"/>
    </source>
</evidence>
<evidence type="ECO:0000256" key="3">
    <source>
        <dbReference type="ARBA" id="ARBA00022840"/>
    </source>
</evidence>
<organism evidence="5">
    <name type="scientific">Solanum lycopersicum</name>
    <name type="common">Tomato</name>
    <name type="synonym">Lycopersicon esculentum</name>
    <dbReference type="NCBI Taxonomy" id="4081"/>
    <lineage>
        <taxon>Eukaryota</taxon>
        <taxon>Viridiplantae</taxon>
        <taxon>Streptophyta</taxon>
        <taxon>Embryophyta</taxon>
        <taxon>Tracheophyta</taxon>
        <taxon>Spermatophyta</taxon>
        <taxon>Magnoliopsida</taxon>
        <taxon>eudicotyledons</taxon>
        <taxon>Gunneridae</taxon>
        <taxon>Pentapetalae</taxon>
        <taxon>asterids</taxon>
        <taxon>lamiids</taxon>
        <taxon>Solanales</taxon>
        <taxon>Solanaceae</taxon>
        <taxon>Solanoideae</taxon>
        <taxon>Solaneae</taxon>
        <taxon>Solanum</taxon>
        <taxon>Solanum subgen. Lycopersicon</taxon>
    </lineage>
</organism>
<evidence type="ECO:0000313" key="5">
    <source>
        <dbReference type="EnsemblPlants" id="Solyc07g052010.2.1"/>
    </source>
</evidence>
<keyword evidence="6" id="KW-1185">Reference proteome</keyword>
<dbReference type="STRING" id="4081.A0A3Q7HAU8"/>
<dbReference type="Gene3D" id="3.40.50.10810">
    <property type="entry name" value="Tandem AAA-ATPase domain"/>
    <property type="match status" value="1"/>
</dbReference>
<protein>
    <recommendedName>
        <fullName evidence="4">Helicase ATP-binding domain-containing protein</fullName>
    </recommendedName>
</protein>
<dbReference type="GO" id="GO:0006289">
    <property type="term" value="P:nucleotide-excision repair"/>
    <property type="evidence" value="ECO:0000318"/>
    <property type="project" value="GO_Central"/>
</dbReference>
<dbReference type="Pfam" id="PF00176">
    <property type="entry name" value="SNF2-rel_dom"/>
    <property type="match status" value="1"/>
</dbReference>
<evidence type="ECO:0000313" key="6">
    <source>
        <dbReference type="Proteomes" id="UP000004994"/>
    </source>
</evidence>
<dbReference type="InterPro" id="IPR038718">
    <property type="entry name" value="SNF2-like_sf"/>
</dbReference>
<dbReference type="Proteomes" id="UP000004994">
    <property type="component" value="Chromosome 7"/>
</dbReference>
<keyword evidence="2" id="KW-0378">Hydrolase</keyword>
<dbReference type="SUPFAM" id="SSF52540">
    <property type="entry name" value="P-loop containing nucleoside triphosphate hydrolases"/>
    <property type="match status" value="2"/>
</dbReference>
<dbReference type="PANTHER" id="PTHR45626">
    <property type="entry name" value="TRANSCRIPTION TERMINATION FACTOR 2-RELATED"/>
    <property type="match status" value="1"/>
</dbReference>
<reference evidence="5" key="2">
    <citation type="submission" date="2019-01" db="UniProtKB">
        <authorList>
            <consortium name="EnsemblPlants"/>
        </authorList>
    </citation>
    <scope>IDENTIFICATION</scope>
    <source>
        <strain evidence="5">cv. Heinz 1706</strain>
    </source>
</reference>